<evidence type="ECO:0000256" key="1">
    <source>
        <dbReference type="ARBA" id="ARBA00007532"/>
    </source>
</evidence>
<keyword evidence="3" id="KW-0963">Cytoplasm</keyword>
<keyword evidence="4 11" id="KW-0285">Flavoprotein</keyword>
<evidence type="ECO:0000256" key="2">
    <source>
        <dbReference type="ARBA" id="ARBA00012608"/>
    </source>
</evidence>
<feature type="domain" description="FAD/NAD(P)-binding" evidence="12">
    <location>
        <begin position="8"/>
        <end position="326"/>
    </location>
</feature>
<keyword evidence="8" id="KW-1015">Disulfide bond</keyword>
<dbReference type="PRINTS" id="PR00368">
    <property type="entry name" value="FADPNR"/>
</dbReference>
<keyword evidence="7 11" id="KW-0520">NAD</keyword>
<dbReference type="NCBIfam" id="TIGR01350">
    <property type="entry name" value="lipoamide_DH"/>
    <property type="match status" value="1"/>
</dbReference>
<dbReference type="SUPFAM" id="SSF51905">
    <property type="entry name" value="FAD/NAD(P)-binding domain"/>
    <property type="match status" value="1"/>
</dbReference>
<reference evidence="13" key="1">
    <citation type="submission" date="2023-03" db="EMBL/GenBank/DDBJ databases">
        <authorList>
            <person name="Steffen K."/>
            <person name="Cardenas P."/>
        </authorList>
    </citation>
    <scope>NUCLEOTIDE SEQUENCE</scope>
</reference>
<feature type="non-terminal residue" evidence="13">
    <location>
        <position position="1"/>
    </location>
</feature>
<comment type="miscellaneous">
    <text evidence="11">The active site is a redox-active disulfide bond.</text>
</comment>
<dbReference type="AlphaFoldDB" id="A0AA35SXX2"/>
<comment type="cofactor">
    <cofactor evidence="11">
        <name>FAD</name>
        <dbReference type="ChEBI" id="CHEBI:57692"/>
    </cofactor>
    <text evidence="11">Binds 1 FAD per subunit.</text>
</comment>
<dbReference type="Gene3D" id="3.50.50.60">
    <property type="entry name" value="FAD/NAD(P)-binding domain"/>
    <property type="match status" value="1"/>
</dbReference>
<evidence type="ECO:0000256" key="3">
    <source>
        <dbReference type="ARBA" id="ARBA00022490"/>
    </source>
</evidence>
<evidence type="ECO:0000313" key="14">
    <source>
        <dbReference type="Proteomes" id="UP001174909"/>
    </source>
</evidence>
<evidence type="ECO:0000313" key="13">
    <source>
        <dbReference type="EMBL" id="CAI8038135.1"/>
    </source>
</evidence>
<keyword evidence="6 11" id="KW-0560">Oxidoreductase</keyword>
<keyword evidence="9 11" id="KW-0676">Redox-active center</keyword>
<name>A0AA35SXX2_GEOBA</name>
<dbReference type="Pfam" id="PF07992">
    <property type="entry name" value="Pyr_redox_2"/>
    <property type="match status" value="1"/>
</dbReference>
<keyword evidence="5 11" id="KW-0274">FAD</keyword>
<dbReference type="GO" id="GO:0050660">
    <property type="term" value="F:flavin adenine dinucleotide binding"/>
    <property type="evidence" value="ECO:0007669"/>
    <property type="project" value="InterPro"/>
</dbReference>
<evidence type="ECO:0000259" key="12">
    <source>
        <dbReference type="Pfam" id="PF07992"/>
    </source>
</evidence>
<comment type="catalytic activity">
    <reaction evidence="10 11">
        <text>N(6)-[(R)-dihydrolipoyl]-L-lysyl-[protein] + NAD(+) = N(6)-[(R)-lipoyl]-L-lysyl-[protein] + NADH + H(+)</text>
        <dbReference type="Rhea" id="RHEA:15045"/>
        <dbReference type="Rhea" id="RHEA-COMP:10474"/>
        <dbReference type="Rhea" id="RHEA-COMP:10475"/>
        <dbReference type="ChEBI" id="CHEBI:15378"/>
        <dbReference type="ChEBI" id="CHEBI:57540"/>
        <dbReference type="ChEBI" id="CHEBI:57945"/>
        <dbReference type="ChEBI" id="CHEBI:83099"/>
        <dbReference type="ChEBI" id="CHEBI:83100"/>
        <dbReference type="EC" id="1.8.1.4"/>
    </reaction>
</comment>
<dbReference type="InterPro" id="IPR036188">
    <property type="entry name" value="FAD/NAD-bd_sf"/>
</dbReference>
<gene>
    <name evidence="13" type="ORF">GBAR_LOCUS21269</name>
</gene>
<evidence type="ECO:0000256" key="10">
    <source>
        <dbReference type="ARBA" id="ARBA00049187"/>
    </source>
</evidence>
<evidence type="ECO:0000256" key="4">
    <source>
        <dbReference type="ARBA" id="ARBA00022630"/>
    </source>
</evidence>
<accession>A0AA35SXX2</accession>
<evidence type="ECO:0000256" key="6">
    <source>
        <dbReference type="ARBA" id="ARBA00023002"/>
    </source>
</evidence>
<dbReference type="PRINTS" id="PR00411">
    <property type="entry name" value="PNDRDTASEI"/>
</dbReference>
<sequence length="392" mass="42293">TEQRVPDYDVAIIGSGPAGYVAGIRAGQLGLKAAVIERDDTLGGVCLNWGCIPSKALLKNAEVLELFRRAEAFGISVENVQADFGKAIDRSRRVVDTLTKGVAALLRKNKVQHIKGQASFSDANTLEIAPDGRKITASNIIIATGARARSIPGLEIDKKQVITSREALEMRKLPNRVVIVGGGATGAEFAYLWNAYGVEVTIVELLPHLLPNEDEEISRFLERSFTRQGINFHTSAKVSKASVKKKGISLEIQRGEEASTLECDLVLIAAGVQANTEEIGSSKIALDLDRGFVKVNSEMATNVPGVYAIGDVTGIMLLAHVGMAQGVMTAERIAGLDTPPLDYQFMPRATYCHPQVASFGLYGAAGQRARIRCKSWQVPLPGQRQSTSHRRC</sequence>
<evidence type="ECO:0000256" key="7">
    <source>
        <dbReference type="ARBA" id="ARBA00023027"/>
    </source>
</evidence>
<protein>
    <recommendedName>
        <fullName evidence="2 11">Dihydrolipoyl dehydrogenase</fullName>
        <ecNumber evidence="2 11">1.8.1.4</ecNumber>
    </recommendedName>
</protein>
<evidence type="ECO:0000256" key="5">
    <source>
        <dbReference type="ARBA" id="ARBA00022827"/>
    </source>
</evidence>
<evidence type="ECO:0000256" key="9">
    <source>
        <dbReference type="ARBA" id="ARBA00023284"/>
    </source>
</evidence>
<dbReference type="InterPro" id="IPR023753">
    <property type="entry name" value="FAD/NAD-binding_dom"/>
</dbReference>
<dbReference type="PROSITE" id="PS00076">
    <property type="entry name" value="PYRIDINE_REDOX_1"/>
    <property type="match status" value="1"/>
</dbReference>
<organism evidence="13 14">
    <name type="scientific">Geodia barretti</name>
    <name type="common">Barrett's horny sponge</name>
    <dbReference type="NCBI Taxonomy" id="519541"/>
    <lineage>
        <taxon>Eukaryota</taxon>
        <taxon>Metazoa</taxon>
        <taxon>Porifera</taxon>
        <taxon>Demospongiae</taxon>
        <taxon>Heteroscleromorpha</taxon>
        <taxon>Tetractinellida</taxon>
        <taxon>Astrophorina</taxon>
        <taxon>Geodiidae</taxon>
        <taxon>Geodia</taxon>
    </lineage>
</organism>
<dbReference type="InterPro" id="IPR050151">
    <property type="entry name" value="Class-I_Pyr_Nuc-Dis_Oxidored"/>
</dbReference>
<evidence type="ECO:0000256" key="8">
    <source>
        <dbReference type="ARBA" id="ARBA00023157"/>
    </source>
</evidence>
<dbReference type="PANTHER" id="PTHR22912">
    <property type="entry name" value="DISULFIDE OXIDOREDUCTASE"/>
    <property type="match status" value="1"/>
</dbReference>
<keyword evidence="14" id="KW-1185">Reference proteome</keyword>
<dbReference type="Proteomes" id="UP001174909">
    <property type="component" value="Unassembled WGS sequence"/>
</dbReference>
<dbReference type="GO" id="GO:0004148">
    <property type="term" value="F:dihydrolipoyl dehydrogenase (NADH) activity"/>
    <property type="evidence" value="ECO:0007669"/>
    <property type="project" value="UniProtKB-EC"/>
</dbReference>
<dbReference type="EMBL" id="CASHTH010002977">
    <property type="protein sequence ID" value="CAI8038135.1"/>
    <property type="molecule type" value="Genomic_DNA"/>
</dbReference>
<proteinExistence type="inferred from homology"/>
<dbReference type="GO" id="GO:0006103">
    <property type="term" value="P:2-oxoglutarate metabolic process"/>
    <property type="evidence" value="ECO:0007669"/>
    <property type="project" value="TreeGrafter"/>
</dbReference>
<dbReference type="PANTHER" id="PTHR22912:SF217">
    <property type="entry name" value="DIHYDROLIPOYL DEHYDROGENASE"/>
    <property type="match status" value="1"/>
</dbReference>
<comment type="similarity">
    <text evidence="1 11">Belongs to the class-I pyridine nucleotide-disulfide oxidoreductase family.</text>
</comment>
<comment type="caution">
    <text evidence="13">The sequence shown here is derived from an EMBL/GenBank/DDBJ whole genome shotgun (WGS) entry which is preliminary data.</text>
</comment>
<dbReference type="InterPro" id="IPR006258">
    <property type="entry name" value="Lipoamide_DH"/>
</dbReference>
<dbReference type="InterPro" id="IPR012999">
    <property type="entry name" value="Pyr_OxRdtase_I_AS"/>
</dbReference>
<evidence type="ECO:0000256" key="11">
    <source>
        <dbReference type="RuleBase" id="RU003692"/>
    </source>
</evidence>
<dbReference type="EC" id="1.8.1.4" evidence="2 11"/>